<feature type="chain" id="PRO_5046876860" evidence="1">
    <location>
        <begin position="23"/>
        <end position="73"/>
    </location>
</feature>
<name>A0ABX5B6K0_9SPIR</name>
<dbReference type="PROSITE" id="PS51257">
    <property type="entry name" value="PROKAR_LIPOPROTEIN"/>
    <property type="match status" value="1"/>
</dbReference>
<accession>A0ABX5B6K0</accession>
<evidence type="ECO:0000256" key="1">
    <source>
        <dbReference type="SAM" id="SignalP"/>
    </source>
</evidence>
<comment type="caution">
    <text evidence="2">The sequence shown here is derived from an EMBL/GenBank/DDBJ whole genome shotgun (WGS) entry which is preliminary data.</text>
</comment>
<reference evidence="2 3" key="1">
    <citation type="submission" date="2014-04" db="EMBL/GenBank/DDBJ databases">
        <title>Whole genome sequence of 'Brachyspira hampsonii' D13-03603F2.</title>
        <authorList>
            <person name="Patterson A.H."/>
            <person name="Chaban B."/>
            <person name="Fernando C."/>
            <person name="Harding J.C."/>
            <person name="Hill J.E."/>
        </authorList>
    </citation>
    <scope>NUCLEOTIDE SEQUENCE [LARGE SCALE GENOMIC DNA]</scope>
    <source>
        <strain evidence="2 3">D13-03603F2</strain>
    </source>
</reference>
<evidence type="ECO:0000313" key="2">
    <source>
        <dbReference type="EMBL" id="PPS22174.1"/>
    </source>
</evidence>
<organism evidence="2 3">
    <name type="scientific">Brachyspira murdochii</name>
    <dbReference type="NCBI Taxonomy" id="84378"/>
    <lineage>
        <taxon>Bacteria</taxon>
        <taxon>Pseudomonadati</taxon>
        <taxon>Spirochaetota</taxon>
        <taxon>Spirochaetia</taxon>
        <taxon>Brachyspirales</taxon>
        <taxon>Brachyspiraceae</taxon>
        <taxon>Brachyspira</taxon>
    </lineage>
</organism>
<keyword evidence="3" id="KW-1185">Reference proteome</keyword>
<sequence length="73" mass="8116">MQKQIKILLTLITVLILAVSCAKNNPNNPNNNINNGGSDGERTYTFIASEEMLSKPWTDQTKKIILKIVGKKT</sequence>
<dbReference type="Proteomes" id="UP000238924">
    <property type="component" value="Unassembled WGS sequence"/>
</dbReference>
<feature type="signal peptide" evidence="1">
    <location>
        <begin position="1"/>
        <end position="22"/>
    </location>
</feature>
<protein>
    <submittedName>
        <fullName evidence="2">Uncharacterized protein</fullName>
    </submittedName>
</protein>
<proteinExistence type="predicted"/>
<dbReference type="RefSeq" id="WP_104618389.1">
    <property type="nucleotide sequence ID" value="NZ_JJMJ01000099.1"/>
</dbReference>
<dbReference type="EMBL" id="JJMJ01000099">
    <property type="protein sequence ID" value="PPS22174.1"/>
    <property type="molecule type" value="Genomic_DNA"/>
</dbReference>
<evidence type="ECO:0000313" key="3">
    <source>
        <dbReference type="Proteomes" id="UP000238924"/>
    </source>
</evidence>
<keyword evidence="1" id="KW-0732">Signal</keyword>
<gene>
    <name evidence="2" type="ORF">DJ52_06345</name>
</gene>